<evidence type="ECO:0000256" key="1">
    <source>
        <dbReference type="ARBA" id="ARBA00001966"/>
    </source>
</evidence>
<evidence type="ECO:0000256" key="8">
    <source>
        <dbReference type="ARBA" id="ARBA00022839"/>
    </source>
</evidence>
<evidence type="ECO:0000256" key="5">
    <source>
        <dbReference type="ARBA" id="ARBA00022722"/>
    </source>
</evidence>
<dbReference type="Pfam" id="PF01930">
    <property type="entry name" value="Cas_Cas4"/>
    <property type="match status" value="1"/>
</dbReference>
<evidence type="ECO:0000256" key="10">
    <source>
        <dbReference type="ARBA" id="ARBA00023014"/>
    </source>
</evidence>
<dbReference type="NCBIfam" id="TIGR00372">
    <property type="entry name" value="cas4"/>
    <property type="match status" value="1"/>
</dbReference>
<gene>
    <name evidence="15" type="ORF">J2S01_002178</name>
</gene>
<dbReference type="RefSeq" id="WP_307224766.1">
    <property type="nucleotide sequence ID" value="NZ_CP116940.1"/>
</dbReference>
<keyword evidence="5 13" id="KW-0540">Nuclease</keyword>
<keyword evidence="9 13" id="KW-0408">Iron</keyword>
<evidence type="ECO:0000256" key="11">
    <source>
        <dbReference type="ARBA" id="ARBA00023118"/>
    </source>
</evidence>
<comment type="cofactor">
    <cofactor evidence="13">
        <name>Mg(2+)</name>
        <dbReference type="ChEBI" id="CHEBI:18420"/>
    </cofactor>
    <cofactor evidence="13">
        <name>Mn(2+)</name>
        <dbReference type="ChEBI" id="CHEBI:29035"/>
    </cofactor>
    <text evidence="13">Mg(2+) or Mn(2+) required for ssDNA cleavage activity.</text>
</comment>
<accession>A0ABT9YAC9</accession>
<evidence type="ECO:0000256" key="6">
    <source>
        <dbReference type="ARBA" id="ARBA00022723"/>
    </source>
</evidence>
<evidence type="ECO:0000256" key="7">
    <source>
        <dbReference type="ARBA" id="ARBA00022801"/>
    </source>
</evidence>
<comment type="cofactor">
    <cofactor evidence="1">
        <name>[4Fe-4S] cluster</name>
        <dbReference type="ChEBI" id="CHEBI:49883"/>
    </cofactor>
</comment>
<evidence type="ECO:0000256" key="12">
    <source>
        <dbReference type="ARBA" id="ARBA00023211"/>
    </source>
</evidence>
<sequence>MMVYEEDKYLQIAEIQHFAYCPRQWAIAYLENQWQENVLTVEGHALHDRAHDESIKEKRKNCITVRGMPVMSRELGICGTCDVVEFIADKTGISIPSYQGKYRIVPIEYKRGRPKEGEEDLLQLTVQSMCLEEMLAVDIPVGFFYYAEIRRRMKVLFDETIKEHVREMLRQMRDYLKRSYTPLVKKRKGCANCSVKDICIPKLNKKKSAQFYMKRRLEE</sequence>
<dbReference type="EMBL" id="JAUSUE010000016">
    <property type="protein sequence ID" value="MDQ0204450.1"/>
    <property type="molecule type" value="Genomic_DNA"/>
</dbReference>
<comment type="similarity">
    <text evidence="2 13">Belongs to the CRISPR-associated exonuclease Cas4 family.</text>
</comment>
<keyword evidence="7 13" id="KW-0378">Hydrolase</keyword>
<evidence type="ECO:0000256" key="3">
    <source>
        <dbReference type="ARBA" id="ARBA00012768"/>
    </source>
</evidence>
<dbReference type="InterPro" id="IPR051827">
    <property type="entry name" value="Cas4_exonuclease"/>
</dbReference>
<feature type="domain" description="DUF83" evidence="14">
    <location>
        <begin position="12"/>
        <end position="200"/>
    </location>
</feature>
<organism evidence="15 16">
    <name type="scientific">Pectinatus haikarae</name>
    <dbReference type="NCBI Taxonomy" id="349096"/>
    <lineage>
        <taxon>Bacteria</taxon>
        <taxon>Bacillati</taxon>
        <taxon>Bacillota</taxon>
        <taxon>Negativicutes</taxon>
        <taxon>Selenomonadales</taxon>
        <taxon>Selenomonadaceae</taxon>
        <taxon>Pectinatus</taxon>
    </lineage>
</organism>
<comment type="function">
    <text evidence="13">CRISPR (clustered regularly interspaced short palindromic repeat) is an adaptive immune system that provides protection against mobile genetic elements (viruses, transposable elements and conjugative plasmids). CRISPR clusters contain sequences complementary to antecedent mobile elements and target invading nucleic acids. CRISPR clusters are transcribed and processed into CRISPR RNA (crRNA).</text>
</comment>
<dbReference type="InterPro" id="IPR022765">
    <property type="entry name" value="Dna2/Cas4_DUF83"/>
</dbReference>
<comment type="cofactor">
    <cofactor evidence="13">
        <name>iron-sulfur cluster</name>
        <dbReference type="ChEBI" id="CHEBI:30408"/>
    </cofactor>
</comment>
<evidence type="ECO:0000259" key="14">
    <source>
        <dbReference type="Pfam" id="PF01930"/>
    </source>
</evidence>
<dbReference type="InterPro" id="IPR013343">
    <property type="entry name" value="CRISPR-assoc_prot_Cas4"/>
</dbReference>
<protein>
    <recommendedName>
        <fullName evidence="4 13">CRISPR-associated exonuclease Cas4</fullName>
        <ecNumber evidence="3 13">3.1.12.1</ecNumber>
    </recommendedName>
</protein>
<dbReference type="PANTHER" id="PTHR36531:SF6">
    <property type="entry name" value="DNA REPLICATION ATP-DEPENDENT HELICASE_NUCLEASE DNA2"/>
    <property type="match status" value="1"/>
</dbReference>
<reference evidence="15 16" key="1">
    <citation type="submission" date="2023-07" db="EMBL/GenBank/DDBJ databases">
        <title>Genomic Encyclopedia of Type Strains, Phase IV (KMG-IV): sequencing the most valuable type-strain genomes for metagenomic binning, comparative biology and taxonomic classification.</title>
        <authorList>
            <person name="Goeker M."/>
        </authorList>
    </citation>
    <scope>NUCLEOTIDE SEQUENCE [LARGE SCALE GENOMIC DNA]</scope>
    <source>
        <strain evidence="15 16">DSM 16980</strain>
    </source>
</reference>
<evidence type="ECO:0000256" key="2">
    <source>
        <dbReference type="ARBA" id="ARBA00009189"/>
    </source>
</evidence>
<keyword evidence="12 13" id="KW-0464">Manganese</keyword>
<proteinExistence type="inferred from homology"/>
<evidence type="ECO:0000256" key="13">
    <source>
        <dbReference type="RuleBase" id="RU365022"/>
    </source>
</evidence>
<dbReference type="Gene3D" id="3.90.320.10">
    <property type="match status" value="1"/>
</dbReference>
<name>A0ABT9YAC9_9FIRM</name>
<evidence type="ECO:0000256" key="9">
    <source>
        <dbReference type="ARBA" id="ARBA00023004"/>
    </source>
</evidence>
<dbReference type="Proteomes" id="UP001239167">
    <property type="component" value="Unassembled WGS sequence"/>
</dbReference>
<comment type="caution">
    <text evidence="15">The sequence shown here is derived from an EMBL/GenBank/DDBJ whole genome shotgun (WGS) entry which is preliminary data.</text>
</comment>
<keyword evidence="10 13" id="KW-0411">Iron-sulfur</keyword>
<evidence type="ECO:0000256" key="4">
    <source>
        <dbReference type="ARBA" id="ARBA00020049"/>
    </source>
</evidence>
<keyword evidence="16" id="KW-1185">Reference proteome</keyword>
<evidence type="ECO:0000313" key="16">
    <source>
        <dbReference type="Proteomes" id="UP001239167"/>
    </source>
</evidence>
<dbReference type="GO" id="GO:0004527">
    <property type="term" value="F:exonuclease activity"/>
    <property type="evidence" value="ECO:0007669"/>
    <property type="project" value="UniProtKB-KW"/>
</dbReference>
<keyword evidence="8 13" id="KW-0269">Exonuclease</keyword>
<dbReference type="InterPro" id="IPR011604">
    <property type="entry name" value="PDDEXK-like_dom_sf"/>
</dbReference>
<dbReference type="PANTHER" id="PTHR36531">
    <property type="entry name" value="CRISPR-ASSOCIATED EXONUCLEASE CAS4"/>
    <property type="match status" value="1"/>
</dbReference>
<keyword evidence="11 13" id="KW-0051">Antiviral defense</keyword>
<evidence type="ECO:0000313" key="15">
    <source>
        <dbReference type="EMBL" id="MDQ0204450.1"/>
    </source>
</evidence>
<dbReference type="EC" id="3.1.12.1" evidence="3 13"/>
<keyword evidence="6 13" id="KW-0479">Metal-binding</keyword>